<dbReference type="GO" id="GO:0005886">
    <property type="term" value="C:plasma membrane"/>
    <property type="evidence" value="ECO:0007669"/>
    <property type="project" value="UniProtKB-SubCell"/>
</dbReference>
<dbReference type="EMBL" id="CP073708">
    <property type="protein sequence ID" value="QUO40375.1"/>
    <property type="molecule type" value="Genomic_DNA"/>
</dbReference>
<evidence type="ECO:0000256" key="3">
    <source>
        <dbReference type="ARBA" id="ARBA00022475"/>
    </source>
</evidence>
<gene>
    <name evidence="9" type="primary">mreD</name>
    <name evidence="9" type="ORF">JD108_15470</name>
    <name evidence="10" type="ORF">KDJ56_15415</name>
</gene>
<comment type="subcellular location">
    <subcellularLocation>
        <location evidence="1">Cell membrane</location>
        <topology evidence="1">Multi-pass membrane protein</topology>
    </subcellularLocation>
</comment>
<reference evidence="9 11" key="1">
    <citation type="submission" date="2020-12" db="EMBL/GenBank/DDBJ databases">
        <title>strain FJAT-54423T represents a novel species of the genus Brevibacillus.</title>
        <authorList>
            <person name="Tang R."/>
        </authorList>
    </citation>
    <scope>NUCLEOTIDE SEQUENCE [LARGE SCALE GENOMIC DNA]</scope>
    <source>
        <strain evidence="9 11">FJAT-54423</strain>
    </source>
</reference>
<evidence type="ECO:0000313" key="12">
    <source>
        <dbReference type="Proteomes" id="UP000677234"/>
    </source>
</evidence>
<evidence type="ECO:0000256" key="1">
    <source>
        <dbReference type="ARBA" id="ARBA00004651"/>
    </source>
</evidence>
<feature type="transmembrane region" description="Helical" evidence="8">
    <location>
        <begin position="134"/>
        <end position="158"/>
    </location>
</feature>
<keyword evidence="4 8" id="KW-0812">Transmembrane</keyword>
<evidence type="ECO:0000256" key="2">
    <source>
        <dbReference type="ARBA" id="ARBA00007776"/>
    </source>
</evidence>
<reference evidence="10" key="2">
    <citation type="submission" date="2021-04" db="EMBL/GenBank/DDBJ databases">
        <title>Brevibacillus composti FJAT-54423, complete genome.</title>
        <authorList>
            <person name="Tang R."/>
        </authorList>
    </citation>
    <scope>NUCLEOTIDE SEQUENCE</scope>
    <source>
        <strain evidence="10">FJAT-54424</strain>
    </source>
</reference>
<sequence>MSRFLLTLTLLLLFLLEGTVIQFVSPSAWGLSWLTVPRFALVGTLLISMFLGRREGLYYGLAIGLLHDLLYGQVVGLYMMTMMVASYFAGLIVILFQRGFAMVLVTCSLILFGHEWLLYSVHRLFSTAPVDVRWMLHWQILPTVGLNLLFALLVYAPLKNLCQAVNEKRDVPLE</sequence>
<organism evidence="9 11">
    <name type="scientific">Brevibacillus composti</name>
    <dbReference type="NCBI Taxonomy" id="2796470"/>
    <lineage>
        <taxon>Bacteria</taxon>
        <taxon>Bacillati</taxon>
        <taxon>Bacillota</taxon>
        <taxon>Bacilli</taxon>
        <taxon>Bacillales</taxon>
        <taxon>Paenibacillaceae</taxon>
        <taxon>Brevibacillus</taxon>
    </lineage>
</organism>
<evidence type="ECO:0000256" key="8">
    <source>
        <dbReference type="SAM" id="Phobius"/>
    </source>
</evidence>
<feature type="transmembrane region" description="Helical" evidence="8">
    <location>
        <begin position="28"/>
        <end position="51"/>
    </location>
</feature>
<dbReference type="Proteomes" id="UP000595847">
    <property type="component" value="Chromosome"/>
</dbReference>
<name>A0A7T5EIK5_9BACL</name>
<evidence type="ECO:0000313" key="11">
    <source>
        <dbReference type="Proteomes" id="UP000595847"/>
    </source>
</evidence>
<dbReference type="GO" id="GO:0008360">
    <property type="term" value="P:regulation of cell shape"/>
    <property type="evidence" value="ECO:0007669"/>
    <property type="project" value="UniProtKB-KW"/>
</dbReference>
<keyword evidence="7 8" id="KW-0472">Membrane</keyword>
<protein>
    <submittedName>
        <fullName evidence="9">Rod shape-determining protein MreD</fullName>
    </submittedName>
</protein>
<evidence type="ECO:0000256" key="5">
    <source>
        <dbReference type="ARBA" id="ARBA00022960"/>
    </source>
</evidence>
<evidence type="ECO:0000256" key="7">
    <source>
        <dbReference type="ARBA" id="ARBA00023136"/>
    </source>
</evidence>
<dbReference type="AlphaFoldDB" id="A0A7T5EIK5"/>
<dbReference type="Pfam" id="PF04093">
    <property type="entry name" value="MreD"/>
    <property type="match status" value="1"/>
</dbReference>
<keyword evidence="3" id="KW-1003">Cell membrane</keyword>
<dbReference type="RefSeq" id="WP_198826920.1">
    <property type="nucleotide sequence ID" value="NZ_CP066308.1"/>
</dbReference>
<keyword evidence="12" id="KW-1185">Reference proteome</keyword>
<evidence type="ECO:0000313" key="10">
    <source>
        <dbReference type="EMBL" id="QUO40375.1"/>
    </source>
</evidence>
<keyword evidence="6 8" id="KW-1133">Transmembrane helix</keyword>
<evidence type="ECO:0000256" key="4">
    <source>
        <dbReference type="ARBA" id="ARBA00022692"/>
    </source>
</evidence>
<evidence type="ECO:0000313" key="9">
    <source>
        <dbReference type="EMBL" id="QQE73294.1"/>
    </source>
</evidence>
<evidence type="ECO:0000256" key="6">
    <source>
        <dbReference type="ARBA" id="ARBA00022989"/>
    </source>
</evidence>
<dbReference type="InterPro" id="IPR007227">
    <property type="entry name" value="Cell_shape_determining_MreD"/>
</dbReference>
<dbReference type="EMBL" id="CP066308">
    <property type="protein sequence ID" value="QQE73294.1"/>
    <property type="molecule type" value="Genomic_DNA"/>
</dbReference>
<accession>A0A7T5EIK5</accession>
<comment type="similarity">
    <text evidence="2">Belongs to the MreD family.</text>
</comment>
<dbReference type="NCBIfam" id="TIGR03426">
    <property type="entry name" value="shape_MreD"/>
    <property type="match status" value="1"/>
</dbReference>
<proteinExistence type="inferred from homology"/>
<dbReference type="KEGG" id="bcop:JD108_15470"/>
<feature type="transmembrane region" description="Helical" evidence="8">
    <location>
        <begin position="87"/>
        <end position="113"/>
    </location>
</feature>
<keyword evidence="5" id="KW-0133">Cell shape</keyword>
<dbReference type="Proteomes" id="UP000677234">
    <property type="component" value="Chromosome"/>
</dbReference>